<sequence length="416" mass="48035">RRESGTCAPQTSRSHALPPCRQRLRCRPAAPLAPRCWRRSCYFRTTKPQTHYPLRQGPIPWQASHRERLLPSQRLPPCRHPLRQTRRQLPLRRRHRNRNRLLALIESQPYGSETQRWRAACMAPVARRCRAGAAAAAHWWAGHPRWRALRRRHPGRKSPRHRLTIKQHHQQREAPSISDGDFTSRRKSMLITKADLAAARRVLFAEPRQRPPRQIDFCVRPISQAWRILDRRPAYKTAVANAAYIWRDSSVADQFGQMPPSFAERRCELRGAGLALPESAPLCSTRDYTVWREADDAAAATGDPSTVSAWHIIAEIPEDFPAFLWRALTTRFVMRELLARGAAVAWAIHALNGEDGWIVKPHRHFVVTARYWRHDRRQGARHPAWMASTTQQKKLQMVWRRDCAATDAIGRCALAI</sequence>
<evidence type="ECO:0000256" key="3">
    <source>
        <dbReference type="SAM" id="MobiDB-lite"/>
    </source>
</evidence>
<feature type="non-terminal residue" evidence="5">
    <location>
        <position position="1"/>
    </location>
</feature>
<accession>A0A1H7UFB9</accession>
<dbReference type="Gene3D" id="3.30.930.30">
    <property type="match status" value="1"/>
</dbReference>
<feature type="compositionally biased region" description="Basic residues" evidence="3">
    <location>
        <begin position="152"/>
        <end position="169"/>
    </location>
</feature>
<keyword evidence="6" id="KW-1185">Reference proteome</keyword>
<evidence type="ECO:0000259" key="4">
    <source>
        <dbReference type="Pfam" id="PF03389"/>
    </source>
</evidence>
<comment type="similarity">
    <text evidence="1">Belongs to the MobA/MobL family.</text>
</comment>
<organism evidence="5 6">
    <name type="scientific">Sphingomonas palmae</name>
    <dbReference type="NCBI Taxonomy" id="1855283"/>
    <lineage>
        <taxon>Bacteria</taxon>
        <taxon>Pseudomonadati</taxon>
        <taxon>Pseudomonadota</taxon>
        <taxon>Alphaproteobacteria</taxon>
        <taxon>Sphingomonadales</taxon>
        <taxon>Sphingomonadaceae</taxon>
        <taxon>Sphingomonas</taxon>
    </lineage>
</organism>
<dbReference type="InterPro" id="IPR005053">
    <property type="entry name" value="MobA_MobL"/>
</dbReference>
<evidence type="ECO:0000256" key="2">
    <source>
        <dbReference type="ARBA" id="ARBA00022971"/>
    </source>
</evidence>
<name>A0A1H7UFB9_9SPHN</name>
<feature type="domain" description="MobA/MobL protein" evidence="4">
    <location>
        <begin position="236"/>
        <end position="382"/>
    </location>
</feature>
<reference evidence="6" key="1">
    <citation type="submission" date="2016-10" db="EMBL/GenBank/DDBJ databases">
        <authorList>
            <person name="Varghese N."/>
            <person name="Submissions S."/>
        </authorList>
    </citation>
    <scope>NUCLEOTIDE SEQUENCE [LARGE SCALE GENOMIC DNA]</scope>
    <source>
        <strain evidence="6">JS21-1</strain>
    </source>
</reference>
<dbReference type="Proteomes" id="UP000199214">
    <property type="component" value="Unassembled WGS sequence"/>
</dbReference>
<dbReference type="AlphaFoldDB" id="A0A1H7UFB9"/>
<evidence type="ECO:0000313" key="5">
    <source>
        <dbReference type="EMBL" id="SEL95425.1"/>
    </source>
</evidence>
<dbReference type="Pfam" id="PF03389">
    <property type="entry name" value="MobA_MobL"/>
    <property type="match status" value="1"/>
</dbReference>
<proteinExistence type="inferred from homology"/>
<gene>
    <name evidence="5" type="ORF">SAMN05216382_2968</name>
</gene>
<evidence type="ECO:0000256" key="1">
    <source>
        <dbReference type="ARBA" id="ARBA00010873"/>
    </source>
</evidence>
<protein>
    <submittedName>
        <fullName evidence="5">MobA/MobL family protein</fullName>
    </submittedName>
</protein>
<keyword evidence="2" id="KW-0184">Conjugation</keyword>
<feature type="region of interest" description="Disordered" evidence="3">
    <location>
        <begin position="152"/>
        <end position="184"/>
    </location>
</feature>
<dbReference type="EMBL" id="FNZZ01000007">
    <property type="protein sequence ID" value="SEL95425.1"/>
    <property type="molecule type" value="Genomic_DNA"/>
</dbReference>
<evidence type="ECO:0000313" key="6">
    <source>
        <dbReference type="Proteomes" id="UP000199214"/>
    </source>
</evidence>